<dbReference type="VEuPathDB" id="PlasmoDB:AK88_03126"/>
<evidence type="ECO:0000313" key="2">
    <source>
        <dbReference type="Proteomes" id="UP000054561"/>
    </source>
</evidence>
<dbReference type="GeneID" id="24268440"/>
<dbReference type="OrthoDB" id="376626at2759"/>
<dbReference type="AlphaFoldDB" id="A0A0D9QJM2"/>
<accession>A0A0D9QJM2</accession>
<reference evidence="1 2" key="1">
    <citation type="submission" date="2014-03" db="EMBL/GenBank/DDBJ databases">
        <title>The Genome Sequence of Plasmodium fragile nilgiri.</title>
        <authorList>
            <consortium name="The Broad Institute Genomics Platform"/>
            <consortium name="The Broad Institute Genome Sequencing Center for Infectious Disease"/>
            <person name="Neafsey D."/>
            <person name="Duraisingh M."/>
            <person name="Young S.K."/>
            <person name="Zeng Q."/>
            <person name="Gargeya S."/>
            <person name="Abouelleil A."/>
            <person name="Alvarado L."/>
            <person name="Chapman S.B."/>
            <person name="Gainer-Dewar J."/>
            <person name="Goldberg J."/>
            <person name="Griggs A."/>
            <person name="Gujja S."/>
            <person name="Hansen M."/>
            <person name="Howarth C."/>
            <person name="Imamovic A."/>
            <person name="Larimer J."/>
            <person name="Pearson M."/>
            <person name="Poon T.W."/>
            <person name="Priest M."/>
            <person name="Roberts A."/>
            <person name="Saif S."/>
            <person name="Shea T."/>
            <person name="Sykes S."/>
            <person name="Wortman J."/>
            <person name="Nusbaum C."/>
            <person name="Birren B."/>
        </authorList>
    </citation>
    <scope>NUCLEOTIDE SEQUENCE [LARGE SCALE GENOMIC DNA]</scope>
    <source>
        <strain evidence="2">nilgiri</strain>
    </source>
</reference>
<sequence>MTMTLDSFNEQKVHNKQNKRKYNCRLNFKRFTKRRNNFNEDNRDSKINIKTSLIKNEVISDDNDEFIDSNLMRTCHRFRLYKHSSNKIDIYYPYDKKKLDKYDYERDQTFCSLTDIDDLVNNGDDRTSKFFYYKNKSLNDYKSCFEKKNKKTKWFRLRKKKKKDYAMDESLKYLNESVCSNYKEANKNNKLNSSSKYTKNCVINTTVNGIRGFSAWIF</sequence>
<organism evidence="1 2">
    <name type="scientific">Plasmodium fragile</name>
    <dbReference type="NCBI Taxonomy" id="5857"/>
    <lineage>
        <taxon>Eukaryota</taxon>
        <taxon>Sar</taxon>
        <taxon>Alveolata</taxon>
        <taxon>Apicomplexa</taxon>
        <taxon>Aconoidasida</taxon>
        <taxon>Haemosporida</taxon>
        <taxon>Plasmodiidae</taxon>
        <taxon>Plasmodium</taxon>
        <taxon>Plasmodium (Plasmodium)</taxon>
    </lineage>
</organism>
<dbReference type="OMA" id="LMRTCHR"/>
<dbReference type="EMBL" id="KQ001678">
    <property type="protein sequence ID" value="KJP87209.1"/>
    <property type="molecule type" value="Genomic_DNA"/>
</dbReference>
<protein>
    <submittedName>
        <fullName evidence="1">Uncharacterized protein</fullName>
    </submittedName>
</protein>
<dbReference type="RefSeq" id="XP_012336171.1">
    <property type="nucleotide sequence ID" value="XM_012480748.1"/>
</dbReference>
<proteinExistence type="predicted"/>
<keyword evidence="2" id="KW-1185">Reference proteome</keyword>
<gene>
    <name evidence="1" type="ORF">AK88_03126</name>
</gene>
<dbReference type="Proteomes" id="UP000054561">
    <property type="component" value="Unassembled WGS sequence"/>
</dbReference>
<evidence type="ECO:0000313" key="1">
    <source>
        <dbReference type="EMBL" id="KJP87209.1"/>
    </source>
</evidence>
<name>A0A0D9QJM2_PLAFR</name>